<protein>
    <submittedName>
        <fullName evidence="1">Uncharacterized protein</fullName>
    </submittedName>
</protein>
<evidence type="ECO:0000313" key="1">
    <source>
        <dbReference type="EMBL" id="EOY34396.1"/>
    </source>
</evidence>
<accession>A0A061GY47</accession>
<reference evidence="1 2" key="1">
    <citation type="journal article" date="2013" name="Genome Biol.">
        <title>The genome sequence of the most widely cultivated cacao type and its use to identify candidate genes regulating pod color.</title>
        <authorList>
            <person name="Motamayor J.C."/>
            <person name="Mockaitis K."/>
            <person name="Schmutz J."/>
            <person name="Haiminen N."/>
            <person name="Iii D.L."/>
            <person name="Cornejo O."/>
            <person name="Findley S.D."/>
            <person name="Zheng P."/>
            <person name="Utro F."/>
            <person name="Royaert S."/>
            <person name="Saski C."/>
            <person name="Jenkins J."/>
            <person name="Podicheti R."/>
            <person name="Zhao M."/>
            <person name="Scheffler B.E."/>
            <person name="Stack J.C."/>
            <person name="Feltus F.A."/>
            <person name="Mustiga G.M."/>
            <person name="Amores F."/>
            <person name="Phillips W."/>
            <person name="Marelli J.P."/>
            <person name="May G.D."/>
            <person name="Shapiro H."/>
            <person name="Ma J."/>
            <person name="Bustamante C.D."/>
            <person name="Schnell R.J."/>
            <person name="Main D."/>
            <person name="Gilbert D."/>
            <person name="Parida L."/>
            <person name="Kuhn D.N."/>
        </authorList>
    </citation>
    <scope>NUCLEOTIDE SEQUENCE [LARGE SCALE GENOMIC DNA]</scope>
    <source>
        <strain evidence="2">cv. Matina 1-6</strain>
    </source>
</reference>
<dbReference type="HOGENOM" id="CLU_2836441_0_0_1"/>
<evidence type="ECO:0000313" key="2">
    <source>
        <dbReference type="Proteomes" id="UP000026915"/>
    </source>
</evidence>
<name>A0A061GY47_THECC</name>
<gene>
    <name evidence="1" type="ORF">TCM_042078</name>
</gene>
<dbReference type="AlphaFoldDB" id="A0A061GY47"/>
<sequence length="66" mass="7709">MQQTHTCKSLDLTHVEMAKNMDHNLSRKIIKPLIEQIFLPLPWSKPYKAPQVKSTLSNPFLQDQLH</sequence>
<proteinExistence type="predicted"/>
<keyword evidence="2" id="KW-1185">Reference proteome</keyword>
<dbReference type="Gramene" id="EOY34396">
    <property type="protein sequence ID" value="EOY34396"/>
    <property type="gene ID" value="TCM_042078"/>
</dbReference>
<organism evidence="1 2">
    <name type="scientific">Theobroma cacao</name>
    <name type="common">Cacao</name>
    <name type="synonym">Cocoa</name>
    <dbReference type="NCBI Taxonomy" id="3641"/>
    <lineage>
        <taxon>Eukaryota</taxon>
        <taxon>Viridiplantae</taxon>
        <taxon>Streptophyta</taxon>
        <taxon>Embryophyta</taxon>
        <taxon>Tracheophyta</taxon>
        <taxon>Spermatophyta</taxon>
        <taxon>Magnoliopsida</taxon>
        <taxon>eudicotyledons</taxon>
        <taxon>Gunneridae</taxon>
        <taxon>Pentapetalae</taxon>
        <taxon>rosids</taxon>
        <taxon>malvids</taxon>
        <taxon>Malvales</taxon>
        <taxon>Malvaceae</taxon>
        <taxon>Byttnerioideae</taxon>
        <taxon>Theobroma</taxon>
    </lineage>
</organism>
<dbReference type="EMBL" id="CM001887">
    <property type="protein sequence ID" value="EOY34396.1"/>
    <property type="molecule type" value="Genomic_DNA"/>
</dbReference>
<dbReference type="Proteomes" id="UP000026915">
    <property type="component" value="Chromosome 9"/>
</dbReference>
<dbReference type="InParanoid" id="A0A061GY47"/>